<dbReference type="SUPFAM" id="SSF51735">
    <property type="entry name" value="NAD(P)-binding Rossmann-fold domains"/>
    <property type="match status" value="1"/>
</dbReference>
<evidence type="ECO:0000313" key="3">
    <source>
        <dbReference type="Proteomes" id="UP000002949"/>
    </source>
</evidence>
<dbReference type="PATRIC" id="fig|1082933.3.peg.6297"/>
<feature type="domain" description="NAD(P)-binding" evidence="1">
    <location>
        <begin position="17"/>
        <end position="326"/>
    </location>
</feature>
<dbReference type="Pfam" id="PF16363">
    <property type="entry name" value="GDP_Man_Dehyd"/>
    <property type="match status" value="1"/>
</dbReference>
<dbReference type="Gene3D" id="3.90.25.10">
    <property type="entry name" value="UDP-galactose 4-epimerase, domain 1"/>
    <property type="match status" value="1"/>
</dbReference>
<gene>
    <name evidence="2" type="ORF">MEA186_32485</name>
</gene>
<keyword evidence="3" id="KW-1185">Reference proteome</keyword>
<evidence type="ECO:0000259" key="1">
    <source>
        <dbReference type="Pfam" id="PF16363"/>
    </source>
</evidence>
<dbReference type="InterPro" id="IPR013445">
    <property type="entry name" value="CDP_4_6_deHydtase"/>
</dbReference>
<dbReference type="KEGG" id="mamo:A6B35_12110"/>
<dbReference type="InterPro" id="IPR016040">
    <property type="entry name" value="NAD(P)-bd_dom"/>
</dbReference>
<sequence>MTAVNPNPDFWAGKRVLVTGHTGFKGSWICIWLSTMGARITGLSLDPDTTPSLYDIAGVSRFLEADLRCDIRDAGRLRDAVLSAEPEIVLHLAAQPLVRRSYSDPLATYATNVMGTAHLLEAVRHTPSVKVVVNVTTDKCYENREWVWAYREDEAMGGHDPYSSSKGCSELVTAAYRRSFLAAAGVGVATARAGNVIGGGDWSADRLVPDFLRAIDRNETLVIRSPEATRPWQHVLEPLSGYLLVAEALWRDNVGFAEGWNFGPDEDDAKPVRWIVETLHALLPQTRWETFDGERPHEAGMLTLSSSKARARLKWQPRWRLRRALEATVQWHDAWTRGQDMAELCREQIGSYLDSPVP</sequence>
<protein>
    <submittedName>
        <fullName evidence="2">CDP-glucose 4,6-dehydratase</fullName>
    </submittedName>
</protein>
<accession>G6YKG2</accession>
<dbReference type="NCBIfam" id="TIGR02622">
    <property type="entry name" value="CDP_4_6_dhtase"/>
    <property type="match status" value="1"/>
</dbReference>
<dbReference type="PANTHER" id="PTHR43000">
    <property type="entry name" value="DTDP-D-GLUCOSE 4,6-DEHYDRATASE-RELATED"/>
    <property type="match status" value="1"/>
</dbReference>
<dbReference type="eggNOG" id="COG0451">
    <property type="taxonomic scope" value="Bacteria"/>
</dbReference>
<reference evidence="2 3" key="1">
    <citation type="journal article" date="2012" name="J. Bacteriol.">
        <title>Draft Genome Sequence of Plant Growth-Promoting Rhizobium Mesorhizobium amorphae, Isolated from Zinc-Lead Mine Tailings.</title>
        <authorList>
            <person name="Hao X."/>
            <person name="Lin Y."/>
            <person name="Johnstone L."/>
            <person name="Baltrus D.A."/>
            <person name="Miller S.J."/>
            <person name="Wei G."/>
            <person name="Rensing C."/>
        </authorList>
    </citation>
    <scope>NUCLEOTIDE SEQUENCE [LARGE SCALE GENOMIC DNA]</scope>
    <source>
        <strain evidence="2 3">CCNWGS0123</strain>
    </source>
</reference>
<dbReference type="Gene3D" id="3.40.50.720">
    <property type="entry name" value="NAD(P)-binding Rossmann-like Domain"/>
    <property type="match status" value="1"/>
</dbReference>
<dbReference type="Proteomes" id="UP000002949">
    <property type="component" value="Unassembled WGS sequence"/>
</dbReference>
<proteinExistence type="predicted"/>
<evidence type="ECO:0000313" key="2">
    <source>
        <dbReference type="EMBL" id="EHH03647.1"/>
    </source>
</evidence>
<dbReference type="RefSeq" id="WP_006206285.1">
    <property type="nucleotide sequence ID" value="NZ_AGSN01000237.1"/>
</dbReference>
<organism evidence="2 3">
    <name type="scientific">Mesorhizobium amorphae CCNWGS0123</name>
    <dbReference type="NCBI Taxonomy" id="1082933"/>
    <lineage>
        <taxon>Bacteria</taxon>
        <taxon>Pseudomonadati</taxon>
        <taxon>Pseudomonadota</taxon>
        <taxon>Alphaproteobacteria</taxon>
        <taxon>Hyphomicrobiales</taxon>
        <taxon>Phyllobacteriaceae</taxon>
        <taxon>Mesorhizobium</taxon>
    </lineage>
</organism>
<dbReference type="InterPro" id="IPR036291">
    <property type="entry name" value="NAD(P)-bd_dom_sf"/>
</dbReference>
<name>G6YKG2_9HYPH</name>
<dbReference type="OrthoDB" id="9801785at2"/>
<dbReference type="CDD" id="cd05252">
    <property type="entry name" value="CDP_GD_SDR_e"/>
    <property type="match status" value="1"/>
</dbReference>
<dbReference type="STRING" id="1082933.A6B35_12110"/>
<dbReference type="AlphaFoldDB" id="G6YKG2"/>
<dbReference type="EMBL" id="AGSN01000237">
    <property type="protein sequence ID" value="EHH03647.1"/>
    <property type="molecule type" value="Genomic_DNA"/>
</dbReference>